<feature type="compositionally biased region" description="Polar residues" evidence="1">
    <location>
        <begin position="8"/>
        <end position="18"/>
    </location>
</feature>
<feature type="region of interest" description="Disordered" evidence="1">
    <location>
        <begin position="1"/>
        <end position="21"/>
    </location>
</feature>
<dbReference type="Proteomes" id="UP001500305">
    <property type="component" value="Unassembled WGS sequence"/>
</dbReference>
<name>A0ABN3ENC1_9ACTN</name>
<evidence type="ECO:0000313" key="3">
    <source>
        <dbReference type="Proteomes" id="UP001500305"/>
    </source>
</evidence>
<protein>
    <submittedName>
        <fullName evidence="2">Uncharacterized protein</fullName>
    </submittedName>
</protein>
<dbReference type="EMBL" id="BAAATR010000030">
    <property type="protein sequence ID" value="GAA2263984.1"/>
    <property type="molecule type" value="Genomic_DNA"/>
</dbReference>
<proteinExistence type="predicted"/>
<reference evidence="2 3" key="1">
    <citation type="journal article" date="2019" name="Int. J. Syst. Evol. Microbiol.">
        <title>The Global Catalogue of Microorganisms (GCM) 10K type strain sequencing project: providing services to taxonomists for standard genome sequencing and annotation.</title>
        <authorList>
            <consortium name="The Broad Institute Genomics Platform"/>
            <consortium name="The Broad Institute Genome Sequencing Center for Infectious Disease"/>
            <person name="Wu L."/>
            <person name="Ma J."/>
        </authorList>
    </citation>
    <scope>NUCLEOTIDE SEQUENCE [LARGE SCALE GENOMIC DNA]</scope>
    <source>
        <strain evidence="2 3">JCM 7356</strain>
    </source>
</reference>
<evidence type="ECO:0000313" key="2">
    <source>
        <dbReference type="EMBL" id="GAA2263984.1"/>
    </source>
</evidence>
<accession>A0ABN3ENC1</accession>
<keyword evidence="3" id="KW-1185">Reference proteome</keyword>
<gene>
    <name evidence="2" type="ORF">GCM10010430_55710</name>
</gene>
<comment type="caution">
    <text evidence="2">The sequence shown here is derived from an EMBL/GenBank/DDBJ whole genome shotgun (WGS) entry which is preliminary data.</text>
</comment>
<evidence type="ECO:0000256" key="1">
    <source>
        <dbReference type="SAM" id="MobiDB-lite"/>
    </source>
</evidence>
<sequence length="80" mass="8284">MHSEVYRSGSSGLAQTGPQAGGGVCTRRLVGAGQVHGVKFLPGGFRAFAAGSVQDLTDQVLSADRTFGPEAAELWPRVLV</sequence>
<organism evidence="2 3">
    <name type="scientific">Kitasatospora cystarginea</name>
    <dbReference type="NCBI Taxonomy" id="58350"/>
    <lineage>
        <taxon>Bacteria</taxon>
        <taxon>Bacillati</taxon>
        <taxon>Actinomycetota</taxon>
        <taxon>Actinomycetes</taxon>
        <taxon>Kitasatosporales</taxon>
        <taxon>Streptomycetaceae</taxon>
        <taxon>Kitasatospora</taxon>
    </lineage>
</organism>